<name>A0A8J7PGA9_9BACT</name>
<dbReference type="Proteomes" id="UP000664277">
    <property type="component" value="Unassembled WGS sequence"/>
</dbReference>
<keyword evidence="3" id="KW-0547">Nucleotide-binding</keyword>
<dbReference type="Gene3D" id="1.10.510.10">
    <property type="entry name" value="Transferase(Phosphotransferase) domain 1"/>
    <property type="match status" value="1"/>
</dbReference>
<organism evidence="8 9">
    <name type="scientific">Candidatus Obscuribacter phosphatis</name>
    <dbReference type="NCBI Taxonomy" id="1906157"/>
    <lineage>
        <taxon>Bacteria</taxon>
        <taxon>Bacillati</taxon>
        <taxon>Candidatus Melainabacteria</taxon>
        <taxon>Candidatus Obscuribacterales</taxon>
        <taxon>Candidatus Obscuribacteraceae</taxon>
        <taxon>Candidatus Obscuribacter</taxon>
    </lineage>
</organism>
<dbReference type="CDD" id="cd14014">
    <property type="entry name" value="STKc_PknB_like"/>
    <property type="match status" value="1"/>
</dbReference>
<dbReference type="PANTHER" id="PTHR43289">
    <property type="entry name" value="MITOGEN-ACTIVATED PROTEIN KINASE KINASE KINASE 20-RELATED"/>
    <property type="match status" value="1"/>
</dbReference>
<dbReference type="InterPro" id="IPR000719">
    <property type="entry name" value="Prot_kinase_dom"/>
</dbReference>
<dbReference type="Gene3D" id="3.30.200.20">
    <property type="entry name" value="Phosphorylase Kinase, domain 1"/>
    <property type="match status" value="1"/>
</dbReference>
<evidence type="ECO:0000256" key="5">
    <source>
        <dbReference type="ARBA" id="ARBA00022840"/>
    </source>
</evidence>
<dbReference type="EMBL" id="JAFLCK010000014">
    <property type="protein sequence ID" value="MBN8660837.1"/>
    <property type="molecule type" value="Genomic_DNA"/>
</dbReference>
<evidence type="ECO:0000256" key="1">
    <source>
        <dbReference type="ARBA" id="ARBA00012513"/>
    </source>
</evidence>
<dbReference type="PROSITE" id="PS00108">
    <property type="entry name" value="PROTEIN_KINASE_ST"/>
    <property type="match status" value="1"/>
</dbReference>
<keyword evidence="6" id="KW-0472">Membrane</keyword>
<evidence type="ECO:0000313" key="8">
    <source>
        <dbReference type="EMBL" id="MBN8660837.1"/>
    </source>
</evidence>
<evidence type="ECO:0000256" key="2">
    <source>
        <dbReference type="ARBA" id="ARBA00022679"/>
    </source>
</evidence>
<dbReference type="InterPro" id="IPR008271">
    <property type="entry name" value="Ser/Thr_kinase_AS"/>
</dbReference>
<reference evidence="8" key="1">
    <citation type="submission" date="2021-02" db="EMBL/GenBank/DDBJ databases">
        <title>Genome-Resolved Metagenomics of a Microbial Community Performing Photosynthetic Biological Nutrient Removal.</title>
        <authorList>
            <person name="Mcdaniel E.A."/>
        </authorList>
    </citation>
    <scope>NUCLEOTIDE SEQUENCE</scope>
    <source>
        <strain evidence="8">UWPOB_OBS1</strain>
    </source>
</reference>
<dbReference type="EC" id="2.7.11.1" evidence="1"/>
<feature type="domain" description="Protein kinase" evidence="7">
    <location>
        <begin position="147"/>
        <end position="412"/>
    </location>
</feature>
<protein>
    <recommendedName>
        <fullName evidence="1">non-specific serine/threonine protein kinase</fullName>
        <ecNumber evidence="1">2.7.11.1</ecNumber>
    </recommendedName>
</protein>
<keyword evidence="4 8" id="KW-0418">Kinase</keyword>
<keyword evidence="2" id="KW-0808">Transferase</keyword>
<evidence type="ECO:0000256" key="6">
    <source>
        <dbReference type="SAM" id="Phobius"/>
    </source>
</evidence>
<dbReference type="SUPFAM" id="SSF56112">
    <property type="entry name" value="Protein kinase-like (PK-like)"/>
    <property type="match status" value="1"/>
</dbReference>
<evidence type="ECO:0000313" key="9">
    <source>
        <dbReference type="Proteomes" id="UP000664277"/>
    </source>
</evidence>
<dbReference type="Pfam" id="PF00069">
    <property type="entry name" value="Pkinase"/>
    <property type="match status" value="1"/>
</dbReference>
<evidence type="ECO:0000256" key="4">
    <source>
        <dbReference type="ARBA" id="ARBA00022777"/>
    </source>
</evidence>
<gene>
    <name evidence="8" type="ORF">J0M35_10760</name>
</gene>
<evidence type="ECO:0000259" key="7">
    <source>
        <dbReference type="PROSITE" id="PS50011"/>
    </source>
</evidence>
<feature type="transmembrane region" description="Helical" evidence="6">
    <location>
        <begin position="445"/>
        <end position="465"/>
    </location>
</feature>
<dbReference type="GO" id="GO:0005524">
    <property type="term" value="F:ATP binding"/>
    <property type="evidence" value="ECO:0007669"/>
    <property type="project" value="UniProtKB-KW"/>
</dbReference>
<comment type="caution">
    <text evidence="8">The sequence shown here is derived from an EMBL/GenBank/DDBJ whole genome shotgun (WGS) entry which is preliminary data.</text>
</comment>
<keyword evidence="6" id="KW-0812">Transmembrane</keyword>
<accession>A0A8J7PGA9</accession>
<evidence type="ECO:0000256" key="3">
    <source>
        <dbReference type="ARBA" id="ARBA00022741"/>
    </source>
</evidence>
<proteinExistence type="predicted"/>
<keyword evidence="5" id="KW-0067">ATP-binding</keyword>
<dbReference type="PANTHER" id="PTHR43289:SF6">
    <property type="entry name" value="SERINE_THREONINE-PROTEIN KINASE NEKL-3"/>
    <property type="match status" value="1"/>
</dbReference>
<dbReference type="InterPro" id="IPR011009">
    <property type="entry name" value="Kinase-like_dom_sf"/>
</dbReference>
<keyword evidence="6" id="KW-1133">Transmembrane helix</keyword>
<dbReference type="GO" id="GO:0004674">
    <property type="term" value="F:protein serine/threonine kinase activity"/>
    <property type="evidence" value="ECO:0007669"/>
    <property type="project" value="UniProtKB-KW"/>
</dbReference>
<dbReference type="PROSITE" id="PS50011">
    <property type="entry name" value="PROTEIN_KINASE_DOM"/>
    <property type="match status" value="1"/>
</dbReference>
<dbReference type="AlphaFoldDB" id="A0A8J7PGA9"/>
<sequence>MSSKEVCKNCHLPFLSQERRGSFTSFVFIDMHCQCHLTENTATAGARKASKAKVESQSCANCGKVIAKAKRAGSLTSMLLVDLRCSCANPKPKTPRFDMQTRFRPPASLTKRRRDNATRMRTRGATLTKADAAIVQLKPGDRIGGDFVLIEQAGQGGMGLVYRARHERLARTVALKFLLPSMVSPESWSQFKQEAKLNSILTHPTICQIYDLGLHQGVLPFYAMDYVDGLTLEEIILQVGSLSIGATLEVFIKAAEGLSYAHRKGVVHKDIKPANIMVEKTDEGDILVKILDFGISQLNDKNSKQEKQDLVVGSAPYMSPEQIRGEPLDARSDIYSLGCSIFETLCGEPPFVADDYDTTVAMHLDDDTPLLADRTDIDMPIEIDAVVQKCMHKEADRRYQNASELIIDLKRIMEDKALQHAAAELKFLEDESENKNSASAIKPRYFLILGVLTAICFVSLMGLFLRTPTKNKIRKTSSSEIAALSRLENPIAQDYPITESKKIPSVKYYRAFEHPNTISSKGKRYRNFSFPPLKGEGVPFALLTFDRRLDFQEVFLRYLFFVDVGNVNICLPKTYSQNIGIKNLIKLDDEGQITIYGGFGDVSFESNRLVTLLPLDPIIGNESLLLGFGPESVDALSLHTLTASPKQVLSLVPSAFQKIQGLTLSGNEQLLACSKIITDFKPEVVLLDNCDFDKLEEEPFANFKLRTLIINYCRGSLNKLLNSSSSSKSPES</sequence>
<keyword evidence="8" id="KW-0723">Serine/threonine-protein kinase</keyword>
<dbReference type="SMART" id="SM00220">
    <property type="entry name" value="S_TKc"/>
    <property type="match status" value="1"/>
</dbReference>
<feature type="non-terminal residue" evidence="8">
    <location>
        <position position="732"/>
    </location>
</feature>